<accession>A0ABD0KCD7</accession>
<protein>
    <submittedName>
        <fullName evidence="2">Uncharacterized protein</fullName>
    </submittedName>
</protein>
<organism evidence="2 3">
    <name type="scientific">Batillaria attramentaria</name>
    <dbReference type="NCBI Taxonomy" id="370345"/>
    <lineage>
        <taxon>Eukaryota</taxon>
        <taxon>Metazoa</taxon>
        <taxon>Spiralia</taxon>
        <taxon>Lophotrochozoa</taxon>
        <taxon>Mollusca</taxon>
        <taxon>Gastropoda</taxon>
        <taxon>Caenogastropoda</taxon>
        <taxon>Sorbeoconcha</taxon>
        <taxon>Cerithioidea</taxon>
        <taxon>Batillariidae</taxon>
        <taxon>Batillaria</taxon>
    </lineage>
</organism>
<evidence type="ECO:0000313" key="2">
    <source>
        <dbReference type="EMBL" id="KAK7484627.1"/>
    </source>
</evidence>
<dbReference type="EMBL" id="JACVVK020000207">
    <property type="protein sequence ID" value="KAK7484627.1"/>
    <property type="molecule type" value="Genomic_DNA"/>
</dbReference>
<dbReference type="Proteomes" id="UP001519460">
    <property type="component" value="Unassembled WGS sequence"/>
</dbReference>
<gene>
    <name evidence="2" type="ORF">BaRGS_00024153</name>
</gene>
<comment type="caution">
    <text evidence="2">The sequence shown here is derived from an EMBL/GenBank/DDBJ whole genome shotgun (WGS) entry which is preliminary data.</text>
</comment>
<name>A0ABD0KCD7_9CAEN</name>
<evidence type="ECO:0000313" key="3">
    <source>
        <dbReference type="Proteomes" id="UP001519460"/>
    </source>
</evidence>
<proteinExistence type="predicted"/>
<feature type="compositionally biased region" description="Basic residues" evidence="1">
    <location>
        <begin position="89"/>
        <end position="102"/>
    </location>
</feature>
<keyword evidence="3" id="KW-1185">Reference proteome</keyword>
<dbReference type="AlphaFoldDB" id="A0ABD0KCD7"/>
<evidence type="ECO:0000256" key="1">
    <source>
        <dbReference type="SAM" id="MobiDB-lite"/>
    </source>
</evidence>
<feature type="region of interest" description="Disordered" evidence="1">
    <location>
        <begin position="82"/>
        <end position="102"/>
    </location>
</feature>
<sequence length="102" mass="11494">MHAQGFLPSDTPVHCFHSVFGISCLKHRFAVLDRSGNDDEEKPSDFAKAVDDAIELAGGQEEPQKKKIKIDQATIDIREAAMDTENQRKVGKTYPKRLQQRI</sequence>
<reference evidence="2 3" key="1">
    <citation type="journal article" date="2023" name="Sci. Data">
        <title>Genome assembly of the Korean intertidal mud-creeper Batillaria attramentaria.</title>
        <authorList>
            <person name="Patra A.K."/>
            <person name="Ho P.T."/>
            <person name="Jun S."/>
            <person name="Lee S.J."/>
            <person name="Kim Y."/>
            <person name="Won Y.J."/>
        </authorList>
    </citation>
    <scope>NUCLEOTIDE SEQUENCE [LARGE SCALE GENOMIC DNA]</scope>
    <source>
        <strain evidence="2">Wonlab-2016</strain>
    </source>
</reference>